<dbReference type="EMBL" id="CP001965">
    <property type="protein sequence ID" value="ADE12746.1"/>
    <property type="molecule type" value="Genomic_DNA"/>
</dbReference>
<dbReference type="OrthoDB" id="160990at2"/>
<name>D5CN49_SIDLE</name>
<evidence type="ECO:0000313" key="1">
    <source>
        <dbReference type="EMBL" id="ADE12746.1"/>
    </source>
</evidence>
<dbReference type="NCBIfam" id="NF008911">
    <property type="entry name" value="PRK12275.1-2"/>
    <property type="match status" value="1"/>
</dbReference>
<dbReference type="SUPFAM" id="SSF158446">
    <property type="entry name" value="IVS-encoded protein-like"/>
    <property type="match status" value="1"/>
</dbReference>
<dbReference type="Pfam" id="PF05635">
    <property type="entry name" value="23S_rRNA_IVP"/>
    <property type="match status" value="1"/>
</dbReference>
<dbReference type="Gene3D" id="1.20.1440.60">
    <property type="entry name" value="23S rRNA-intervening sequence"/>
    <property type="match status" value="1"/>
</dbReference>
<dbReference type="PANTHER" id="PTHR38471">
    <property type="entry name" value="FOUR HELIX BUNDLE PROTEIN"/>
    <property type="match status" value="1"/>
</dbReference>
<keyword evidence="1" id="KW-0689">Ribosomal protein</keyword>
<dbReference type="RefSeq" id="WP_013030644.1">
    <property type="nucleotide sequence ID" value="NC_013959.1"/>
</dbReference>
<dbReference type="AlphaFoldDB" id="D5CN49"/>
<gene>
    <name evidence="1" type="ordered locus">Slit_2521</name>
</gene>
<keyword evidence="1" id="KW-0687">Ribonucleoprotein</keyword>
<dbReference type="KEGG" id="slt:Slit_2521"/>
<evidence type="ECO:0000313" key="2">
    <source>
        <dbReference type="Proteomes" id="UP000001625"/>
    </source>
</evidence>
<dbReference type="eggNOG" id="COG0399">
    <property type="taxonomic scope" value="Bacteria"/>
</dbReference>
<protein>
    <submittedName>
        <fullName evidence="1">S23 ribosomal protein</fullName>
    </submittedName>
</protein>
<proteinExistence type="predicted"/>
<organism evidence="1 2">
    <name type="scientific">Sideroxydans lithotrophicus (strain ES-1)</name>
    <dbReference type="NCBI Taxonomy" id="580332"/>
    <lineage>
        <taxon>Bacteria</taxon>
        <taxon>Pseudomonadati</taxon>
        <taxon>Pseudomonadota</taxon>
        <taxon>Betaproteobacteria</taxon>
        <taxon>Nitrosomonadales</taxon>
        <taxon>Gallionellaceae</taxon>
        <taxon>Sideroxydans</taxon>
    </lineage>
</organism>
<dbReference type="STRING" id="580332.Slit_2521"/>
<dbReference type="PANTHER" id="PTHR38471:SF2">
    <property type="entry name" value="FOUR HELIX BUNDLE PROTEIN"/>
    <property type="match status" value="1"/>
</dbReference>
<dbReference type="InterPro" id="IPR036583">
    <property type="entry name" value="23S_rRNA_IVS_sf"/>
</dbReference>
<sequence>MKYSDLVVWQKAMDLVTSIYKITAVFPNDERFGLTSQIRRAAVSVPSNIAEGHGRKATGAYLNHISIALGSVMELETQLQIALRLNFVDSDTCIVLLSQTDEIGRMLGGLKKSIANQVE</sequence>
<dbReference type="NCBIfam" id="TIGR02436">
    <property type="entry name" value="four helix bundle protein"/>
    <property type="match status" value="1"/>
</dbReference>
<keyword evidence="2" id="KW-1185">Reference proteome</keyword>
<accession>D5CN49</accession>
<dbReference type="HOGENOM" id="CLU_129874_0_6_4"/>
<reference evidence="1 2" key="1">
    <citation type="submission" date="2010-03" db="EMBL/GenBank/DDBJ databases">
        <title>Complete sequence of Sideroxydans lithotrophicus ES-1.</title>
        <authorList>
            <consortium name="US DOE Joint Genome Institute"/>
            <person name="Lucas S."/>
            <person name="Copeland A."/>
            <person name="Lapidus A."/>
            <person name="Cheng J.-F."/>
            <person name="Bruce D."/>
            <person name="Goodwin L."/>
            <person name="Pitluck S."/>
            <person name="Munk A.C."/>
            <person name="Detter J.C."/>
            <person name="Han C."/>
            <person name="Tapia R."/>
            <person name="Larimer F."/>
            <person name="Land M."/>
            <person name="Hauser L."/>
            <person name="Kyrpides N."/>
            <person name="Ivanova N."/>
            <person name="Emerson D."/>
            <person name="Woyke T."/>
        </authorList>
    </citation>
    <scope>NUCLEOTIDE SEQUENCE [LARGE SCALE GENOMIC DNA]</scope>
    <source>
        <strain evidence="1 2">ES-1</strain>
    </source>
</reference>
<dbReference type="Proteomes" id="UP000001625">
    <property type="component" value="Chromosome"/>
</dbReference>
<dbReference type="InterPro" id="IPR012657">
    <property type="entry name" value="23S_rRNA-intervening_sequence"/>
</dbReference>
<dbReference type="CDD" id="cd16377">
    <property type="entry name" value="23S_rRNA_IVP_like"/>
    <property type="match status" value="1"/>
</dbReference>
<dbReference type="GO" id="GO:0005840">
    <property type="term" value="C:ribosome"/>
    <property type="evidence" value="ECO:0007669"/>
    <property type="project" value="UniProtKB-KW"/>
</dbReference>